<dbReference type="EMBL" id="MKQP01000018">
    <property type="protein sequence ID" value="OMD32147.1"/>
    <property type="molecule type" value="Genomic_DNA"/>
</dbReference>
<reference evidence="5 6" key="1">
    <citation type="submission" date="2016-10" db="EMBL/GenBank/DDBJ databases">
        <title>Paenibacillus species isolates.</title>
        <authorList>
            <person name="Beno S.M."/>
        </authorList>
    </citation>
    <scope>NUCLEOTIDE SEQUENCE [LARGE SCALE GENOMIC DNA]</scope>
    <source>
        <strain evidence="3 6">FSL H7-0604</strain>
        <strain evidence="4 5">FSL H7-0918</strain>
    </source>
</reference>
<keyword evidence="1" id="KW-0472">Membrane</keyword>
<keyword evidence="1" id="KW-1133">Transmembrane helix</keyword>
<accession>A0A1R0Z290</accession>
<protein>
    <submittedName>
        <fullName evidence="4">DUF2798 domain-containing protein</fullName>
    </submittedName>
</protein>
<sequence>MGRNKKEAFLFTFIMCFLMVLGMSIYNVALMEGWSGTLVKDVIVGYLPAFIVALILDVFVVGKVAKGIAHKLVKENDPMIKKIMFISFFMVTGMVLFMSFYGAVLHVGFSAELPRAYLSAIGKNFIFALPLQIILVGPLTRFIFVKITPAVSAQGINQ</sequence>
<feature type="transmembrane region" description="Helical" evidence="1">
    <location>
        <begin position="9"/>
        <end position="31"/>
    </location>
</feature>
<dbReference type="AlphaFoldDB" id="A0A1R0Z290"/>
<evidence type="ECO:0000313" key="7">
    <source>
        <dbReference type="Proteomes" id="UP000249163"/>
    </source>
</evidence>
<evidence type="ECO:0000313" key="3">
    <source>
        <dbReference type="EMBL" id="OMD32147.1"/>
    </source>
</evidence>
<dbReference type="Pfam" id="PF11391">
    <property type="entry name" value="DUF2798"/>
    <property type="match status" value="2"/>
</dbReference>
<dbReference type="OrthoDB" id="7062363at2"/>
<dbReference type="RefSeq" id="WP_036679295.1">
    <property type="nucleotide sequence ID" value="NZ_CP021965.1"/>
</dbReference>
<evidence type="ECO:0000256" key="1">
    <source>
        <dbReference type="SAM" id="Phobius"/>
    </source>
</evidence>
<reference evidence="2 7" key="2">
    <citation type="submission" date="2017-06" db="EMBL/GenBank/DDBJ databases">
        <title>Complete genome sequence of Paenibacillus odorifer CBA7130.</title>
        <authorList>
            <person name="Nam Y.-D."/>
            <person name="Kang J."/>
            <person name="Chung W.-H."/>
        </authorList>
    </citation>
    <scope>NUCLEOTIDE SEQUENCE [LARGE SCALE GENOMIC DNA]</scope>
    <source>
        <strain evidence="2 7">CBA7130</strain>
    </source>
</reference>
<dbReference type="Proteomes" id="UP000187323">
    <property type="component" value="Unassembled WGS sequence"/>
</dbReference>
<evidence type="ECO:0000313" key="2">
    <source>
        <dbReference type="EMBL" id="AWV32865.1"/>
    </source>
</evidence>
<dbReference type="EMBL" id="MPTO01000005">
    <property type="protein sequence ID" value="OME22601.1"/>
    <property type="molecule type" value="Genomic_DNA"/>
</dbReference>
<gene>
    <name evidence="3" type="ORF">BJP51_16305</name>
    <name evidence="4" type="ORF">BSK47_06780</name>
    <name evidence="2" type="ORF">CD191_09680</name>
</gene>
<proteinExistence type="predicted"/>
<feature type="transmembrane region" description="Helical" evidence="1">
    <location>
        <begin position="83"/>
        <end position="105"/>
    </location>
</feature>
<keyword evidence="1" id="KW-0812">Transmembrane</keyword>
<dbReference type="InterPro" id="IPR021529">
    <property type="entry name" value="DUF2798"/>
</dbReference>
<evidence type="ECO:0000313" key="6">
    <source>
        <dbReference type="Proteomes" id="UP000187465"/>
    </source>
</evidence>
<dbReference type="EMBL" id="CP021965">
    <property type="protein sequence ID" value="AWV32865.1"/>
    <property type="molecule type" value="Genomic_DNA"/>
</dbReference>
<name>A0A1R0Z290_9BACL</name>
<evidence type="ECO:0000313" key="5">
    <source>
        <dbReference type="Proteomes" id="UP000187323"/>
    </source>
</evidence>
<feature type="transmembrane region" description="Helical" evidence="1">
    <location>
        <begin position="43"/>
        <end position="62"/>
    </location>
</feature>
<dbReference type="Proteomes" id="UP000249163">
    <property type="component" value="Chromosome"/>
</dbReference>
<evidence type="ECO:0000313" key="4">
    <source>
        <dbReference type="EMBL" id="OME22601.1"/>
    </source>
</evidence>
<organism evidence="4 5">
    <name type="scientific">Paenibacillus odorifer</name>
    <dbReference type="NCBI Taxonomy" id="189426"/>
    <lineage>
        <taxon>Bacteria</taxon>
        <taxon>Bacillati</taxon>
        <taxon>Bacillota</taxon>
        <taxon>Bacilli</taxon>
        <taxon>Bacillales</taxon>
        <taxon>Paenibacillaceae</taxon>
        <taxon>Paenibacillus</taxon>
    </lineage>
</organism>
<dbReference type="Proteomes" id="UP000187465">
    <property type="component" value="Unassembled WGS sequence"/>
</dbReference>
<feature type="transmembrane region" description="Helical" evidence="1">
    <location>
        <begin position="125"/>
        <end position="144"/>
    </location>
</feature>